<proteinExistence type="predicted"/>
<protein>
    <submittedName>
        <fullName evidence="1">Predicted protein</fullName>
    </submittedName>
</protein>
<dbReference type="Proteomes" id="UP000008142">
    <property type="component" value="Unassembled WGS sequence"/>
</dbReference>
<sequence length="259" mass="29716">MIGLVKLTFAYQTRWYNYSHELRMQGLNSINSNPPPEGLTLKQLNLKVVSWVKGANCPRAWLWAFITPLSSAKYFCILPDESSLFAPVILGIEAISCTLPAKACTFVRPVMNACLTILIREDARFNSYRRHAFLGLLTAEKGFTHVFFTRDWTTDLEIFYKEDIPTEKKRLDDNESWMSTCLGYNRTKTTAQHRQPLSSIGQKPATNMWSTCQWVVPSHVNGTGISGQEHQSLSHSETDKKHRFDQFLHPTDIRHRTSF</sequence>
<organism evidence="2">
    <name type="scientific">Ajellomyces capsulatus (strain H88)</name>
    <name type="common">Darling's disease fungus</name>
    <name type="synonym">Histoplasma capsulatum</name>
    <dbReference type="NCBI Taxonomy" id="544711"/>
    <lineage>
        <taxon>Eukaryota</taxon>
        <taxon>Fungi</taxon>
        <taxon>Dikarya</taxon>
        <taxon>Ascomycota</taxon>
        <taxon>Pezizomycotina</taxon>
        <taxon>Eurotiomycetes</taxon>
        <taxon>Eurotiomycetidae</taxon>
        <taxon>Onygenales</taxon>
        <taxon>Ajellomycetaceae</taxon>
        <taxon>Histoplasma</taxon>
    </lineage>
</organism>
<dbReference type="AlphaFoldDB" id="F0UFJ7"/>
<gene>
    <name evidence="1" type="ORF">HCEG_03372</name>
</gene>
<dbReference type="HOGENOM" id="CLU_1073495_0_0_1"/>
<evidence type="ECO:0000313" key="1">
    <source>
        <dbReference type="EMBL" id="EGC44157.1"/>
    </source>
</evidence>
<evidence type="ECO:0000313" key="2">
    <source>
        <dbReference type="Proteomes" id="UP000008142"/>
    </source>
</evidence>
<name>F0UFJ7_AJEC8</name>
<reference evidence="2" key="1">
    <citation type="submission" date="2008-07" db="EMBL/GenBank/DDBJ databases">
        <title>Annotation of Ajellomyces capsulatus strain H88.</title>
        <authorList>
            <person name="Champion M."/>
            <person name="Cuomo C."/>
            <person name="Ma L.-J."/>
            <person name="Henn M.R."/>
            <person name="Sil A."/>
            <person name="Goldman B."/>
            <person name="Young S.K."/>
            <person name="Kodira C.D."/>
            <person name="Zeng Q."/>
            <person name="Koehrsen M."/>
            <person name="Alvarado L."/>
            <person name="Berlin A."/>
            <person name="Borenstein D."/>
            <person name="Chen Z."/>
            <person name="Engels R."/>
            <person name="Freedman E."/>
            <person name="Gellesch M."/>
            <person name="Goldberg J."/>
            <person name="Griggs A."/>
            <person name="Gujja S."/>
            <person name="Heiman D."/>
            <person name="Hepburn T."/>
            <person name="Howarth C."/>
            <person name="Jen D."/>
            <person name="Larson L."/>
            <person name="Lewis B."/>
            <person name="Mehta T."/>
            <person name="Park D."/>
            <person name="Pearson M."/>
            <person name="Roberts A."/>
            <person name="Saif S."/>
            <person name="Shea T."/>
            <person name="Shenoy N."/>
            <person name="Sisk P."/>
            <person name="Stolte C."/>
            <person name="Sykes S."/>
            <person name="Walk T."/>
            <person name="White J."/>
            <person name="Yandava C."/>
            <person name="Klein B."/>
            <person name="McEwen J.G."/>
            <person name="Puccia R."/>
            <person name="Goldman G.H."/>
            <person name="Felipe M.S."/>
            <person name="Nino-Vega G."/>
            <person name="San-Blas G."/>
            <person name="Taylor J."/>
            <person name="Mendoza L."/>
            <person name="Galagan J."/>
            <person name="Nusbaum C."/>
            <person name="Birren B."/>
        </authorList>
    </citation>
    <scope>NUCLEOTIDE SEQUENCE [LARGE SCALE GENOMIC DNA]</scope>
    <source>
        <strain evidence="2">H88</strain>
    </source>
</reference>
<dbReference type="OrthoDB" id="4188147at2759"/>
<dbReference type="EMBL" id="DS990638">
    <property type="protein sequence ID" value="EGC44157.1"/>
    <property type="molecule type" value="Genomic_DNA"/>
</dbReference>
<accession>F0UFJ7</accession>